<evidence type="ECO:0000259" key="2">
    <source>
        <dbReference type="Pfam" id="PF02638"/>
    </source>
</evidence>
<dbReference type="InterPro" id="IPR017853">
    <property type="entry name" value="GH"/>
</dbReference>
<feature type="domain" description="Glycosyl hydrolase-like 10" evidence="2">
    <location>
        <begin position="83"/>
        <end position="293"/>
    </location>
</feature>
<proteinExistence type="predicted"/>
<dbReference type="GO" id="GO:0016787">
    <property type="term" value="F:hydrolase activity"/>
    <property type="evidence" value="ECO:0007669"/>
    <property type="project" value="UniProtKB-KW"/>
</dbReference>
<dbReference type="AlphaFoldDB" id="A0A1M5ETM4"/>
<evidence type="ECO:0000313" key="4">
    <source>
        <dbReference type="Proteomes" id="UP000184509"/>
    </source>
</evidence>
<dbReference type="RefSeq" id="WP_073403078.1">
    <property type="nucleotide sequence ID" value="NZ_FQTV01000014.1"/>
</dbReference>
<gene>
    <name evidence="3" type="ORF">SAMN05444405_11480</name>
</gene>
<dbReference type="Proteomes" id="UP000184509">
    <property type="component" value="Unassembled WGS sequence"/>
</dbReference>
<dbReference type="OrthoDB" id="100605at2"/>
<dbReference type="PANTHER" id="PTHR43405">
    <property type="entry name" value="GLYCOSYL HYDROLASE DIGH"/>
    <property type="match status" value="1"/>
</dbReference>
<accession>A0A1M5ETM4</accession>
<dbReference type="InterPro" id="IPR003790">
    <property type="entry name" value="GHL10"/>
</dbReference>
<dbReference type="STRING" id="1297750.SAMN05444405_11480"/>
<dbReference type="SUPFAM" id="SSF51445">
    <property type="entry name" value="(Trans)glycosidases"/>
    <property type="match status" value="1"/>
</dbReference>
<organism evidence="3 4">
    <name type="scientific">Bacteroides luti</name>
    <dbReference type="NCBI Taxonomy" id="1297750"/>
    <lineage>
        <taxon>Bacteria</taxon>
        <taxon>Pseudomonadati</taxon>
        <taxon>Bacteroidota</taxon>
        <taxon>Bacteroidia</taxon>
        <taxon>Bacteroidales</taxon>
        <taxon>Bacteroidaceae</taxon>
        <taxon>Bacteroides</taxon>
    </lineage>
</organism>
<dbReference type="EMBL" id="FQTV01000014">
    <property type="protein sequence ID" value="SHF82524.1"/>
    <property type="molecule type" value="Genomic_DNA"/>
</dbReference>
<sequence>MTSRRNFIKTSIFAGLSMCVFPDVLKGAELTEKKKKHKWKHWVWVNPKDGEDEAELIKRYKKYYEAGIRGILFEKDSEIHFRAAKSQKLETHRWLWTMNQGDKALLEQHPEWYAINRKGESCADKPPYVGYYRWLCPSKEEVQQHILDQVNSILEKDYVDGIHMDYIRFCDIILPVNLWNNYKIEQTKELPDYDYCYCETCKSKFKEQSGQELDSIDYPEASLSWRKFRYNSITNIVNSVAKIAKKHGKKVTAAVFPTPEVARRNVRQDWVNWNLTGVFPMVYHAFYKENVSWIGDAVKEGVTGLCCRFPLYAGLYLPDFKSDEELKEGIRHALDNGAEGVSLFGNISDNVLDILKDFSKHKKE</sequence>
<evidence type="ECO:0000313" key="3">
    <source>
        <dbReference type="EMBL" id="SHF82524.1"/>
    </source>
</evidence>
<dbReference type="Gene3D" id="3.20.20.80">
    <property type="entry name" value="Glycosidases"/>
    <property type="match status" value="1"/>
</dbReference>
<evidence type="ECO:0000256" key="1">
    <source>
        <dbReference type="ARBA" id="ARBA00022729"/>
    </source>
</evidence>
<reference evidence="3 4" key="1">
    <citation type="submission" date="2016-11" db="EMBL/GenBank/DDBJ databases">
        <authorList>
            <person name="Jaros S."/>
            <person name="Januszkiewicz K."/>
            <person name="Wedrychowicz H."/>
        </authorList>
    </citation>
    <scope>NUCLEOTIDE SEQUENCE [LARGE SCALE GENOMIC DNA]</scope>
    <source>
        <strain evidence="3 4">DSM 26991</strain>
    </source>
</reference>
<keyword evidence="1" id="KW-0732">Signal</keyword>
<dbReference type="InterPro" id="IPR052177">
    <property type="entry name" value="Divisome_Glycosyl_Hydrolase"/>
</dbReference>
<keyword evidence="3" id="KW-0378">Hydrolase</keyword>
<name>A0A1M5ETM4_9BACE</name>
<dbReference type="PANTHER" id="PTHR43405:SF1">
    <property type="entry name" value="GLYCOSYL HYDROLASE DIGH"/>
    <property type="match status" value="1"/>
</dbReference>
<dbReference type="Pfam" id="PF02638">
    <property type="entry name" value="GHL10"/>
    <property type="match status" value="1"/>
</dbReference>
<keyword evidence="4" id="KW-1185">Reference proteome</keyword>
<protein>
    <submittedName>
        <fullName evidence="3">Glycosyl hydrolase-like 10</fullName>
    </submittedName>
</protein>